<accession>A0A1E7Z095</accession>
<gene>
    <name evidence="3" type="ORF">BAE30_02645</name>
</gene>
<dbReference type="EMBL" id="LZYH01000276">
    <property type="protein sequence ID" value="OFC62192.1"/>
    <property type="molecule type" value="Genomic_DNA"/>
</dbReference>
<dbReference type="AlphaFoldDB" id="A0A1E7Z095"/>
<organism evidence="3 4">
    <name type="scientific">Acidithiobacillus caldus</name>
    <dbReference type="NCBI Taxonomy" id="33059"/>
    <lineage>
        <taxon>Bacteria</taxon>
        <taxon>Pseudomonadati</taxon>
        <taxon>Pseudomonadota</taxon>
        <taxon>Acidithiobacillia</taxon>
        <taxon>Acidithiobacillales</taxon>
        <taxon>Acidithiobacillaceae</taxon>
        <taxon>Acidithiobacillus</taxon>
    </lineage>
</organism>
<evidence type="ECO:0000313" key="3">
    <source>
        <dbReference type="EMBL" id="OFC62192.1"/>
    </source>
</evidence>
<evidence type="ECO:0000313" key="4">
    <source>
        <dbReference type="Proteomes" id="UP000175707"/>
    </source>
</evidence>
<feature type="region of interest" description="Disordered" evidence="1">
    <location>
        <begin position="160"/>
        <end position="197"/>
    </location>
</feature>
<feature type="compositionally biased region" description="Polar residues" evidence="1">
    <location>
        <begin position="160"/>
        <end position="180"/>
    </location>
</feature>
<keyword evidence="2" id="KW-0472">Membrane</keyword>
<feature type="region of interest" description="Disordered" evidence="1">
    <location>
        <begin position="1"/>
        <end position="24"/>
    </location>
</feature>
<reference evidence="3 4" key="1">
    <citation type="submission" date="2016-06" db="EMBL/GenBank/DDBJ databases">
        <title>Gene turnover analysis identifies the evolutionary adaptation of the extremophile Acidithiobacillus caldus.</title>
        <authorList>
            <person name="Zhang X."/>
        </authorList>
    </citation>
    <scope>NUCLEOTIDE SEQUENCE [LARGE SCALE GENOMIC DNA]</scope>
    <source>
        <strain evidence="3 4">S1</strain>
    </source>
</reference>
<protein>
    <submittedName>
        <fullName evidence="3">Uncharacterized protein</fullName>
    </submittedName>
</protein>
<keyword evidence="2" id="KW-1133">Transmembrane helix</keyword>
<sequence length="197" mass="19873">MSEEQAQATELPPEGATEAPQGGKGAGGILKRYGSAIMVVVGVVTAGAVAYFVNAGLPFEHHASASRASLVPPEGVVYIDADRIMADVIAKMKTGQIAAQQSGEVGAIVGETIQSAAKAYGDRGYIVLSRYVLAAPARDDVTAPVEALVMKRISAYLATQKTAEAPSDTTGTQGAASPSEQAPIPVPGGAPGGATQP</sequence>
<proteinExistence type="predicted"/>
<dbReference type="Proteomes" id="UP000175707">
    <property type="component" value="Unassembled WGS sequence"/>
</dbReference>
<evidence type="ECO:0000256" key="2">
    <source>
        <dbReference type="SAM" id="Phobius"/>
    </source>
</evidence>
<comment type="caution">
    <text evidence="3">The sequence shown here is derived from an EMBL/GenBank/DDBJ whole genome shotgun (WGS) entry which is preliminary data.</text>
</comment>
<keyword evidence="2" id="KW-0812">Transmembrane</keyword>
<name>A0A1E7Z095_9PROT</name>
<feature type="transmembrane region" description="Helical" evidence="2">
    <location>
        <begin position="33"/>
        <end position="53"/>
    </location>
</feature>
<evidence type="ECO:0000256" key="1">
    <source>
        <dbReference type="SAM" id="MobiDB-lite"/>
    </source>
</evidence>